<dbReference type="AlphaFoldDB" id="A0A9Q8W8R0"/>
<reference evidence="1" key="1">
    <citation type="journal article" date="2021" name="Mol. Plant Microbe Interact.">
        <title>Complete Genome Sequence of the Plant-Pathogenic Fungus Colletotrichum lupini.</title>
        <authorList>
            <person name="Baroncelli R."/>
            <person name="Pensec F."/>
            <person name="Da Lio D."/>
            <person name="Boufleur T."/>
            <person name="Vicente I."/>
            <person name="Sarrocco S."/>
            <person name="Picot A."/>
            <person name="Baraldi E."/>
            <person name="Sukno S."/>
            <person name="Thon M."/>
            <person name="Le Floch G."/>
        </authorList>
    </citation>
    <scope>NUCLEOTIDE SEQUENCE</scope>
    <source>
        <strain evidence="1">IMI 504893</strain>
    </source>
</reference>
<gene>
    <name evidence="1" type="ORF">CLUP02_00982</name>
</gene>
<evidence type="ECO:0000313" key="1">
    <source>
        <dbReference type="EMBL" id="UQC74334.1"/>
    </source>
</evidence>
<evidence type="ECO:0000313" key="2">
    <source>
        <dbReference type="Proteomes" id="UP000830671"/>
    </source>
</evidence>
<dbReference type="KEGG" id="clup:CLUP02_00982"/>
<dbReference type="EMBL" id="CP019471">
    <property type="protein sequence ID" value="UQC74334.1"/>
    <property type="molecule type" value="Genomic_DNA"/>
</dbReference>
<dbReference type="GeneID" id="73335037"/>
<accession>A0A9Q8W8R0</accession>
<organism evidence="1 2">
    <name type="scientific">Colletotrichum lupini</name>
    <dbReference type="NCBI Taxonomy" id="145971"/>
    <lineage>
        <taxon>Eukaryota</taxon>
        <taxon>Fungi</taxon>
        <taxon>Dikarya</taxon>
        <taxon>Ascomycota</taxon>
        <taxon>Pezizomycotina</taxon>
        <taxon>Sordariomycetes</taxon>
        <taxon>Hypocreomycetidae</taxon>
        <taxon>Glomerellales</taxon>
        <taxon>Glomerellaceae</taxon>
        <taxon>Colletotrichum</taxon>
        <taxon>Colletotrichum acutatum species complex</taxon>
    </lineage>
</organism>
<proteinExistence type="predicted"/>
<dbReference type="Proteomes" id="UP000830671">
    <property type="component" value="Chromosome 1"/>
</dbReference>
<dbReference type="RefSeq" id="XP_049135984.1">
    <property type="nucleotide sequence ID" value="XM_049280027.1"/>
</dbReference>
<keyword evidence="2" id="KW-1185">Reference proteome</keyword>
<protein>
    <submittedName>
        <fullName evidence="1">Uncharacterized protein</fullName>
    </submittedName>
</protein>
<name>A0A9Q8W8R0_9PEZI</name>
<sequence>MALSKPAHPEERVCAATLYESPISQPTVVLHWLRFPDTSSRFGNPVFFQLQLQQLQDLKVICEPGSPPGKRRPLMASRYLFFGRTWVPHRLGLHQASTSERHRCIYGPPKGCIVSLASTNAMPLRTHSFFDPEPCCDPSSGETPELRKGRGCPNTSLRSTSLQGLPNSLALTIEVKLSPGRRKSAETLAAQTSIVQPVILFGPSGRHRAGAKEDNRLKRHDDSNVLVGGSAAVGRKVVLPACWAAGRILLVRTPLHHSSKFFMSERSPTEYCAQSIRRILILPSALTHLCCEHSGSDWFSTLATGWIVLRDGRTPQSQRCRVDRYAFWALTEPIGRQRFGMSLDSPS</sequence>